<organism evidence="2 4">
    <name type="scientific">Taenia crassiceps</name>
    <dbReference type="NCBI Taxonomy" id="6207"/>
    <lineage>
        <taxon>Eukaryota</taxon>
        <taxon>Metazoa</taxon>
        <taxon>Spiralia</taxon>
        <taxon>Lophotrochozoa</taxon>
        <taxon>Platyhelminthes</taxon>
        <taxon>Cestoda</taxon>
        <taxon>Eucestoda</taxon>
        <taxon>Cyclophyllidea</taxon>
        <taxon>Taeniidae</taxon>
        <taxon>Taenia</taxon>
    </lineage>
</organism>
<comment type="caution">
    <text evidence="2">The sequence shown here is derived from an EMBL/GenBank/DDBJ whole genome shotgun (WGS) entry which is preliminary data.</text>
</comment>
<feature type="region of interest" description="Disordered" evidence="1">
    <location>
        <begin position="21"/>
        <end position="42"/>
    </location>
</feature>
<dbReference type="Proteomes" id="UP001651158">
    <property type="component" value="Unassembled WGS sequence"/>
</dbReference>
<name>A0ABR4Q488_9CEST</name>
<evidence type="ECO:0000313" key="4">
    <source>
        <dbReference type="Proteomes" id="UP001651158"/>
    </source>
</evidence>
<keyword evidence="4" id="KW-1185">Reference proteome</keyword>
<protein>
    <submittedName>
        <fullName evidence="2">Uncharacterized protein</fullName>
    </submittedName>
</protein>
<accession>A0ABR4Q488</accession>
<evidence type="ECO:0000313" key="2">
    <source>
        <dbReference type="EMBL" id="KAL5104185.1"/>
    </source>
</evidence>
<gene>
    <name evidence="2" type="ORF">TcWFU_000568</name>
    <name evidence="3" type="ORF">TcWFU_001018</name>
</gene>
<reference evidence="2" key="2">
    <citation type="submission" date="2024-12" db="EMBL/GenBank/DDBJ databases">
        <authorList>
            <person name="Estrada K."/>
            <person name="Bobes R.J."/>
            <person name="Sanchez-Flores A."/>
            <person name="Laclette J.P."/>
        </authorList>
    </citation>
    <scope>NUCLEOTIDE SEQUENCE</scope>
    <source>
        <strain evidence="2">WFUcys</strain>
        <tissue evidence="2">Peritoneal cavity of infected mice</tissue>
    </source>
</reference>
<dbReference type="EMBL" id="JAKROA010000013">
    <property type="protein sequence ID" value="KAL5104195.1"/>
    <property type="molecule type" value="Genomic_DNA"/>
</dbReference>
<sequence>MYIHGKQQNAASLQHLVAFPHSHPHSTTKTSKQQMQPAMGCQNRAHKRRLTNAMCKVIKQLCSQVEAVGD</sequence>
<reference evidence="2 4" key="1">
    <citation type="journal article" date="2022" name="Front. Cell. Infect. Microbiol.">
        <title>The Genomes of Two Strains of Taenia crassiceps the Animal Model for the Study of Human Cysticercosis.</title>
        <authorList>
            <person name="Bobes R.J."/>
            <person name="Estrada K."/>
            <person name="Rios-Valencia D.G."/>
            <person name="Calderon-Gallegos A."/>
            <person name="de la Torre P."/>
            <person name="Carrero J.C."/>
            <person name="Sanchez-Flores A."/>
            <person name="Laclette J.P."/>
        </authorList>
    </citation>
    <scope>NUCLEOTIDE SEQUENCE [LARGE SCALE GENOMIC DNA]</scope>
    <source>
        <strain evidence="2">WFUcys</strain>
    </source>
</reference>
<proteinExistence type="predicted"/>
<evidence type="ECO:0000256" key="1">
    <source>
        <dbReference type="SAM" id="MobiDB-lite"/>
    </source>
</evidence>
<dbReference type="EMBL" id="JAKROA010000013">
    <property type="protein sequence ID" value="KAL5104185.1"/>
    <property type="molecule type" value="Genomic_DNA"/>
</dbReference>
<feature type="compositionally biased region" description="Polar residues" evidence="1">
    <location>
        <begin position="25"/>
        <end position="36"/>
    </location>
</feature>
<evidence type="ECO:0000313" key="3">
    <source>
        <dbReference type="EMBL" id="KAL5104195.1"/>
    </source>
</evidence>